<comment type="caution">
    <text evidence="1">The sequence shown here is derived from an EMBL/GenBank/DDBJ whole genome shotgun (WGS) entry which is preliminary data.</text>
</comment>
<keyword evidence="2" id="KW-1185">Reference proteome</keyword>
<proteinExistence type="predicted"/>
<evidence type="ECO:0000313" key="1">
    <source>
        <dbReference type="EMBL" id="KAF2728031.1"/>
    </source>
</evidence>
<name>A0A9P4QND1_9PLEO</name>
<dbReference type="EMBL" id="ML996299">
    <property type="protein sequence ID" value="KAF2728031.1"/>
    <property type="molecule type" value="Genomic_DNA"/>
</dbReference>
<gene>
    <name evidence="1" type="ORF">EJ04DRAFT_516889</name>
</gene>
<accession>A0A9P4QND1</accession>
<organism evidence="1 2">
    <name type="scientific">Polyplosphaeria fusca</name>
    <dbReference type="NCBI Taxonomy" id="682080"/>
    <lineage>
        <taxon>Eukaryota</taxon>
        <taxon>Fungi</taxon>
        <taxon>Dikarya</taxon>
        <taxon>Ascomycota</taxon>
        <taxon>Pezizomycotina</taxon>
        <taxon>Dothideomycetes</taxon>
        <taxon>Pleosporomycetidae</taxon>
        <taxon>Pleosporales</taxon>
        <taxon>Tetraplosphaeriaceae</taxon>
        <taxon>Polyplosphaeria</taxon>
    </lineage>
</organism>
<protein>
    <submittedName>
        <fullName evidence="1">Uncharacterized protein</fullName>
    </submittedName>
</protein>
<evidence type="ECO:0000313" key="2">
    <source>
        <dbReference type="Proteomes" id="UP000799444"/>
    </source>
</evidence>
<dbReference type="Proteomes" id="UP000799444">
    <property type="component" value="Unassembled WGS sequence"/>
</dbReference>
<sequence length="164" mass="17989">MLRCVRLRYETVDAIRERQRRALINCLSLTCPIPIPNPVRRDAVAGCCGLRPLIDEAVPLQIILHPVRVSPIKAHLAAASLGRRAHGPITSSRGPALEQHSRRFPEPEARLCGSKLRQSAPQDRLLSAPGETRIDTRAAVLHSPMPSTVHGCLAARPSRCLFPP</sequence>
<dbReference type="AlphaFoldDB" id="A0A9P4QND1"/>
<reference evidence="1" key="1">
    <citation type="journal article" date="2020" name="Stud. Mycol.">
        <title>101 Dothideomycetes genomes: a test case for predicting lifestyles and emergence of pathogens.</title>
        <authorList>
            <person name="Haridas S."/>
            <person name="Albert R."/>
            <person name="Binder M."/>
            <person name="Bloem J."/>
            <person name="Labutti K."/>
            <person name="Salamov A."/>
            <person name="Andreopoulos B."/>
            <person name="Baker S."/>
            <person name="Barry K."/>
            <person name="Bills G."/>
            <person name="Bluhm B."/>
            <person name="Cannon C."/>
            <person name="Castanera R."/>
            <person name="Culley D."/>
            <person name="Daum C."/>
            <person name="Ezra D."/>
            <person name="Gonzalez J."/>
            <person name="Henrissat B."/>
            <person name="Kuo A."/>
            <person name="Liang C."/>
            <person name="Lipzen A."/>
            <person name="Lutzoni F."/>
            <person name="Magnuson J."/>
            <person name="Mondo S."/>
            <person name="Nolan M."/>
            <person name="Ohm R."/>
            <person name="Pangilinan J."/>
            <person name="Park H.-J."/>
            <person name="Ramirez L."/>
            <person name="Alfaro M."/>
            <person name="Sun H."/>
            <person name="Tritt A."/>
            <person name="Yoshinaga Y."/>
            <person name="Zwiers L.-H."/>
            <person name="Turgeon B."/>
            <person name="Goodwin S."/>
            <person name="Spatafora J."/>
            <person name="Crous P."/>
            <person name="Grigoriev I."/>
        </authorList>
    </citation>
    <scope>NUCLEOTIDE SEQUENCE</scope>
    <source>
        <strain evidence="1">CBS 125425</strain>
    </source>
</reference>